<organism evidence="14 16">
    <name type="scientific">Mycoplasma nasistruthionis</name>
    <dbReference type="NCBI Taxonomy" id="353852"/>
    <lineage>
        <taxon>Bacteria</taxon>
        <taxon>Bacillati</taxon>
        <taxon>Mycoplasmatota</taxon>
        <taxon>Mollicutes</taxon>
        <taxon>Mycoplasmataceae</taxon>
        <taxon>Mycoplasma</taxon>
    </lineage>
</organism>
<evidence type="ECO:0000256" key="1">
    <source>
        <dbReference type="ARBA" id="ARBA00007123"/>
    </source>
</evidence>
<evidence type="ECO:0000313" key="16">
    <source>
        <dbReference type="Proteomes" id="UP000315201"/>
    </source>
</evidence>
<dbReference type="Proteomes" id="UP000305457">
    <property type="component" value="Chromosome"/>
</dbReference>
<dbReference type="GO" id="GO:0006351">
    <property type="term" value="P:DNA-templated transcription"/>
    <property type="evidence" value="ECO:0007669"/>
    <property type="project" value="UniProtKB-UniRule"/>
</dbReference>
<dbReference type="GO" id="GO:0003899">
    <property type="term" value="F:DNA-directed RNA polymerase activity"/>
    <property type="evidence" value="ECO:0007669"/>
    <property type="project" value="UniProtKB-UniRule"/>
</dbReference>
<dbReference type="EC" id="2.7.7.6" evidence="2 11"/>
<dbReference type="SMART" id="SM00662">
    <property type="entry name" value="RPOLD"/>
    <property type="match status" value="1"/>
</dbReference>
<evidence type="ECO:0000313" key="15">
    <source>
        <dbReference type="Proteomes" id="UP000305457"/>
    </source>
</evidence>
<dbReference type="InterPro" id="IPR036603">
    <property type="entry name" value="RBP11-like"/>
</dbReference>
<comment type="similarity">
    <text evidence="1 11">Belongs to the RNA polymerase alpha chain family.</text>
</comment>
<comment type="function">
    <text evidence="11">DNA-dependent RNA polymerase catalyzes the transcription of DNA into RNA using the four ribonucleoside triphosphates as substrates.</text>
</comment>
<dbReference type="Pfam" id="PF01000">
    <property type="entry name" value="RNA_pol_A_bac"/>
    <property type="match status" value="1"/>
</dbReference>
<gene>
    <name evidence="11" type="primary">rpoA</name>
    <name evidence="13" type="ORF">FG904_02390</name>
    <name evidence="14" type="ORF">FIV53_02360</name>
</gene>
<evidence type="ECO:0000256" key="8">
    <source>
        <dbReference type="ARBA" id="ARBA00032524"/>
    </source>
</evidence>
<dbReference type="Proteomes" id="UP000315201">
    <property type="component" value="Chromosome"/>
</dbReference>
<proteinExistence type="inferred from homology"/>
<dbReference type="OrthoDB" id="9805706at2"/>
<evidence type="ECO:0000313" key="13">
    <source>
        <dbReference type="EMBL" id="QCZ36843.1"/>
    </source>
</evidence>
<reference evidence="13 15" key="2">
    <citation type="submission" date="2019-06" db="EMBL/GenBank/DDBJ databases">
        <title>Mycoplasma sp. 2F1A isolated from ostrich.</title>
        <authorList>
            <person name="Spergser J."/>
        </authorList>
    </citation>
    <scope>NUCLEOTIDE SEQUENCE [LARGE SCALE GENOMIC DNA]</scope>
    <source>
        <strain evidence="13 15">2F1A</strain>
    </source>
</reference>
<comment type="subunit">
    <text evidence="11">Homodimer. The RNAP catalytic core consists of 2 alpha, 1 beta, 1 beta' and 1 omega subunit. When a sigma factor is associated with the core the holoenzyme is formed, which can initiate transcription.</text>
</comment>
<accession>A0A4Y6I7E1</accession>
<evidence type="ECO:0000256" key="2">
    <source>
        <dbReference type="ARBA" id="ARBA00012418"/>
    </source>
</evidence>
<evidence type="ECO:0000256" key="7">
    <source>
        <dbReference type="ARBA" id="ARBA00023163"/>
    </source>
</evidence>
<keyword evidence="7 11" id="KW-0804">Transcription</keyword>
<evidence type="ECO:0000256" key="3">
    <source>
        <dbReference type="ARBA" id="ARBA00015972"/>
    </source>
</evidence>
<dbReference type="InterPro" id="IPR036643">
    <property type="entry name" value="RNApol_insert_sf"/>
</dbReference>
<dbReference type="GO" id="GO:0003677">
    <property type="term" value="F:DNA binding"/>
    <property type="evidence" value="ECO:0007669"/>
    <property type="project" value="UniProtKB-UniRule"/>
</dbReference>
<dbReference type="Pfam" id="PF03118">
    <property type="entry name" value="RNA_pol_A_CTD"/>
    <property type="match status" value="1"/>
</dbReference>
<dbReference type="SUPFAM" id="SSF55257">
    <property type="entry name" value="RBP11-like subunits of RNA polymerase"/>
    <property type="match status" value="1"/>
</dbReference>
<reference evidence="14 16" key="1">
    <citation type="submission" date="2019-06" db="EMBL/GenBank/DDBJ databases">
        <title>Mycoplasma nasistruthionis sp. nov. str Ms03.</title>
        <authorList>
            <person name="Botes A."/>
        </authorList>
    </citation>
    <scope>NUCLEOTIDE SEQUENCE [LARGE SCALE GENOMIC DNA]</scope>
    <source>
        <strain evidence="14 16">Ms03</strain>
    </source>
</reference>
<dbReference type="AlphaFoldDB" id="A0A4Y6I7E1"/>
<evidence type="ECO:0000256" key="9">
    <source>
        <dbReference type="ARBA" id="ARBA00033070"/>
    </source>
</evidence>
<dbReference type="CDD" id="cd06928">
    <property type="entry name" value="RNAP_alpha_NTD"/>
    <property type="match status" value="1"/>
</dbReference>
<keyword evidence="6 11" id="KW-0548">Nucleotidyltransferase</keyword>
<evidence type="ECO:0000256" key="5">
    <source>
        <dbReference type="ARBA" id="ARBA00022679"/>
    </source>
</evidence>
<dbReference type="InterPro" id="IPR011260">
    <property type="entry name" value="RNAP_asu_C"/>
</dbReference>
<dbReference type="GO" id="GO:0005737">
    <property type="term" value="C:cytoplasm"/>
    <property type="evidence" value="ECO:0007669"/>
    <property type="project" value="UniProtKB-ARBA"/>
</dbReference>
<dbReference type="Gene3D" id="1.10.150.20">
    <property type="entry name" value="5' to 3' exonuclease, C-terminal subdomain"/>
    <property type="match status" value="1"/>
</dbReference>
<evidence type="ECO:0000313" key="14">
    <source>
        <dbReference type="EMBL" id="QDF65119.1"/>
    </source>
</evidence>
<dbReference type="InterPro" id="IPR011263">
    <property type="entry name" value="DNA-dir_RNA_pol_RpoA/D/Rpb3"/>
</dbReference>
<accession>A0A5B7XY60</accession>
<dbReference type="SUPFAM" id="SSF56553">
    <property type="entry name" value="Insert subdomain of RNA polymerase alpha subunit"/>
    <property type="match status" value="1"/>
</dbReference>
<dbReference type="SUPFAM" id="SSF47789">
    <property type="entry name" value="C-terminal domain of RNA polymerase alpha subunit"/>
    <property type="match status" value="1"/>
</dbReference>
<dbReference type="EMBL" id="CP040825">
    <property type="protein sequence ID" value="QCZ36843.1"/>
    <property type="molecule type" value="Genomic_DNA"/>
</dbReference>
<dbReference type="GO" id="GO:0000428">
    <property type="term" value="C:DNA-directed RNA polymerase complex"/>
    <property type="evidence" value="ECO:0007669"/>
    <property type="project" value="UniProtKB-KW"/>
</dbReference>
<comment type="domain">
    <text evidence="11">The N-terminal domain is essential for RNAP assembly and basal transcription, whereas the C-terminal domain is involved in interaction with transcriptional regulators and with upstream promoter elements.</text>
</comment>
<feature type="domain" description="DNA-directed RNA polymerase RpoA/D/Rpb3-type" evidence="12">
    <location>
        <begin position="22"/>
        <end position="261"/>
    </location>
</feature>
<comment type="catalytic activity">
    <reaction evidence="10 11">
        <text>RNA(n) + a ribonucleoside 5'-triphosphate = RNA(n+1) + diphosphate</text>
        <dbReference type="Rhea" id="RHEA:21248"/>
        <dbReference type="Rhea" id="RHEA-COMP:14527"/>
        <dbReference type="Rhea" id="RHEA-COMP:17342"/>
        <dbReference type="ChEBI" id="CHEBI:33019"/>
        <dbReference type="ChEBI" id="CHEBI:61557"/>
        <dbReference type="ChEBI" id="CHEBI:140395"/>
        <dbReference type="EC" id="2.7.7.6"/>
    </reaction>
</comment>
<dbReference type="InterPro" id="IPR011262">
    <property type="entry name" value="DNA-dir_RNA_pol_insert"/>
</dbReference>
<keyword evidence="4 11" id="KW-0240">DNA-directed RNA polymerase</keyword>
<dbReference type="EMBL" id="CP041147">
    <property type="protein sequence ID" value="QDF65119.1"/>
    <property type="molecule type" value="Genomic_DNA"/>
</dbReference>
<feature type="region of interest" description="Alpha C-terminal domain (alpha-CTD)" evidence="11">
    <location>
        <begin position="280"/>
        <end position="348"/>
    </location>
</feature>
<dbReference type="HAMAP" id="MF_00059">
    <property type="entry name" value="RNApol_bact_RpoA"/>
    <property type="match status" value="1"/>
</dbReference>
<evidence type="ECO:0000256" key="11">
    <source>
        <dbReference type="HAMAP-Rule" id="MF_00059"/>
    </source>
</evidence>
<dbReference type="NCBIfam" id="NF003519">
    <property type="entry name" value="PRK05182.2-5"/>
    <property type="match status" value="1"/>
</dbReference>
<evidence type="ECO:0000256" key="10">
    <source>
        <dbReference type="ARBA" id="ARBA00048552"/>
    </source>
</evidence>
<dbReference type="Gene3D" id="3.30.1360.10">
    <property type="entry name" value="RNA polymerase, RBP11-like subunit"/>
    <property type="match status" value="1"/>
</dbReference>
<dbReference type="KEGG" id="mnh:FG904_02390"/>
<keyword evidence="5 11" id="KW-0808">Transferase</keyword>
<dbReference type="InterPro" id="IPR011773">
    <property type="entry name" value="DNA-dir_RpoA"/>
</dbReference>
<evidence type="ECO:0000259" key="12">
    <source>
        <dbReference type="SMART" id="SM00662"/>
    </source>
</evidence>
<keyword evidence="16" id="KW-1185">Reference proteome</keyword>
<protein>
    <recommendedName>
        <fullName evidence="3 11">DNA-directed RNA polymerase subunit alpha</fullName>
        <shortName evidence="11">RNAP subunit alpha</shortName>
        <ecNumber evidence="2 11">2.7.7.6</ecNumber>
    </recommendedName>
    <alternativeName>
        <fullName evidence="9 11">RNA polymerase subunit alpha</fullName>
    </alternativeName>
    <alternativeName>
        <fullName evidence="8 11">Transcriptase subunit alpha</fullName>
    </alternativeName>
</protein>
<dbReference type="GO" id="GO:0046983">
    <property type="term" value="F:protein dimerization activity"/>
    <property type="evidence" value="ECO:0007669"/>
    <property type="project" value="InterPro"/>
</dbReference>
<dbReference type="Gene3D" id="2.170.120.12">
    <property type="entry name" value="DNA-directed RNA polymerase, insert domain"/>
    <property type="match status" value="1"/>
</dbReference>
<feature type="region of interest" description="Alpha N-terminal domain (alpha-NTD)" evidence="11">
    <location>
        <begin position="1"/>
        <end position="263"/>
    </location>
</feature>
<name>A0A4Y6I7E1_9MOLU</name>
<sequence length="348" mass="39360">MERMKKLVYYEKPEWKDSNDNVTTLSLKGLERGFGNTVAVALRRVLISSITSLAPFCVKIEGADHEYQSLKGVTEDVTKLILNLRKVKFSYDPSYVGDDDIVKAVLDTRDLITEYEKPDSERDGVVTSKLIRIENNPSVKVINTDVEIATITEPGDLRIEIFLKPGRGFKTFEENKELVAKSKSLLWSDIKKGEYIAVDSDFSPIKKVAYEVSEMHSSSSNNKFEEELSFRIETNGTVSAKNAVSQASEILIGIFKVVGNVDEMKVDIFEEEKVQEEQKPDDDKTLEELNLSVRSTNVLKKLGATRLSLISQLKLSDLEQTKNLGKKSIQEIEEKLREYGYQLKQGDE</sequence>
<dbReference type="NCBIfam" id="TIGR02027">
    <property type="entry name" value="rpoA"/>
    <property type="match status" value="1"/>
</dbReference>
<evidence type="ECO:0000256" key="4">
    <source>
        <dbReference type="ARBA" id="ARBA00022478"/>
    </source>
</evidence>
<evidence type="ECO:0000256" key="6">
    <source>
        <dbReference type="ARBA" id="ARBA00022695"/>
    </source>
</evidence>
<dbReference type="Pfam" id="PF01193">
    <property type="entry name" value="RNA_pol_L"/>
    <property type="match status" value="1"/>
</dbReference>